<accession>A0A7W7CAC9</accession>
<dbReference type="Pfam" id="PF07228">
    <property type="entry name" value="SpoIIE"/>
    <property type="match status" value="1"/>
</dbReference>
<dbReference type="Proteomes" id="UP000533598">
    <property type="component" value="Unassembled WGS sequence"/>
</dbReference>
<dbReference type="SUPFAM" id="SSF81606">
    <property type="entry name" value="PP2C-like"/>
    <property type="match status" value="1"/>
</dbReference>
<name>A0A7W7CAC9_9PSEU</name>
<dbReference type="GO" id="GO:0016791">
    <property type="term" value="F:phosphatase activity"/>
    <property type="evidence" value="ECO:0007669"/>
    <property type="project" value="TreeGrafter"/>
</dbReference>
<dbReference type="Gene3D" id="3.60.40.10">
    <property type="entry name" value="PPM-type phosphatase domain"/>
    <property type="match status" value="1"/>
</dbReference>
<keyword evidence="4" id="KW-1185">Reference proteome</keyword>
<evidence type="ECO:0000259" key="2">
    <source>
        <dbReference type="SMART" id="SM00331"/>
    </source>
</evidence>
<reference evidence="3 4" key="1">
    <citation type="submission" date="2020-08" db="EMBL/GenBank/DDBJ databases">
        <title>Sequencing the genomes of 1000 actinobacteria strains.</title>
        <authorList>
            <person name="Klenk H.-P."/>
        </authorList>
    </citation>
    <scope>NUCLEOTIDE SEQUENCE [LARGE SCALE GENOMIC DNA]</scope>
    <source>
        <strain evidence="3 4">DSM 44230</strain>
    </source>
</reference>
<dbReference type="InterPro" id="IPR052016">
    <property type="entry name" value="Bact_Sigma-Reg"/>
</dbReference>
<protein>
    <submittedName>
        <fullName evidence="3">Serine phosphatase RsbU (Regulator of sigma subunit)</fullName>
    </submittedName>
</protein>
<dbReference type="EMBL" id="JACHMH010000001">
    <property type="protein sequence ID" value="MBB4677342.1"/>
    <property type="molecule type" value="Genomic_DNA"/>
</dbReference>
<evidence type="ECO:0000313" key="3">
    <source>
        <dbReference type="EMBL" id="MBB4677342.1"/>
    </source>
</evidence>
<comment type="caution">
    <text evidence="3">The sequence shown here is derived from an EMBL/GenBank/DDBJ whole genome shotgun (WGS) entry which is preliminary data.</text>
</comment>
<sequence length="383" mass="41828">MRANRLAFAERAMLRAPAHDLGEVLADILHTEYGASGTEVFLADYRMLALQPLRAEAPAPMAIAGTPAGLAFGGQEPVRRTEDTHEVLYLPMTVRGDRFGVLRVSFASQPAEADAEELVDLAHAAAQAFQVAEAATDRFRQARRAERLTLAAEIQWQLLPGRGLARPEFTLAGQLEPAYAVRGDNYDWTADADSVIVAVTNGMGESVDAALLTSLATNALRNARRAGLSLPDQAALADQAIWSQHGGHQHVSTLLLRLDIPDGRVTAIDAGSPRIWRLRAGEVSPVHLEPQLPLGMFDSTVYVEQEFSVRPGDRLFLLSDGIYESIFEGRRYADSLERMLKTTANLPPGEAIRALLHDLRAFCQDQYLDDDAVGVCLDWVGRP</sequence>
<feature type="domain" description="PPM-type phosphatase" evidence="2">
    <location>
        <begin position="166"/>
        <end position="379"/>
    </location>
</feature>
<dbReference type="InterPro" id="IPR001932">
    <property type="entry name" value="PPM-type_phosphatase-like_dom"/>
</dbReference>
<dbReference type="SMART" id="SM00331">
    <property type="entry name" value="PP2C_SIG"/>
    <property type="match status" value="1"/>
</dbReference>
<gene>
    <name evidence="3" type="ORF">HNR67_003460</name>
</gene>
<dbReference type="PANTHER" id="PTHR43156:SF2">
    <property type="entry name" value="STAGE II SPORULATION PROTEIN E"/>
    <property type="match status" value="1"/>
</dbReference>
<dbReference type="InterPro" id="IPR036457">
    <property type="entry name" value="PPM-type-like_dom_sf"/>
</dbReference>
<dbReference type="PANTHER" id="PTHR43156">
    <property type="entry name" value="STAGE II SPORULATION PROTEIN E-RELATED"/>
    <property type="match status" value="1"/>
</dbReference>
<proteinExistence type="predicted"/>
<organism evidence="3 4">
    <name type="scientific">Crossiella cryophila</name>
    <dbReference type="NCBI Taxonomy" id="43355"/>
    <lineage>
        <taxon>Bacteria</taxon>
        <taxon>Bacillati</taxon>
        <taxon>Actinomycetota</taxon>
        <taxon>Actinomycetes</taxon>
        <taxon>Pseudonocardiales</taxon>
        <taxon>Pseudonocardiaceae</taxon>
        <taxon>Crossiella</taxon>
    </lineage>
</organism>
<dbReference type="RefSeq" id="WP_185003306.1">
    <property type="nucleotide sequence ID" value="NZ_BAAAUI010000032.1"/>
</dbReference>
<evidence type="ECO:0000256" key="1">
    <source>
        <dbReference type="ARBA" id="ARBA00022801"/>
    </source>
</evidence>
<dbReference type="AlphaFoldDB" id="A0A7W7CAC9"/>
<keyword evidence="1" id="KW-0378">Hydrolase</keyword>
<evidence type="ECO:0000313" key="4">
    <source>
        <dbReference type="Proteomes" id="UP000533598"/>
    </source>
</evidence>